<protein>
    <submittedName>
        <fullName evidence="2">Uncharacterized protein</fullName>
    </submittedName>
</protein>
<feature type="transmembrane region" description="Helical" evidence="1">
    <location>
        <begin position="36"/>
        <end position="58"/>
    </location>
</feature>
<evidence type="ECO:0000313" key="3">
    <source>
        <dbReference type="Proteomes" id="UP001142393"/>
    </source>
</evidence>
<keyword evidence="1" id="KW-0472">Membrane</keyword>
<keyword evidence="3" id="KW-1185">Reference proteome</keyword>
<dbReference type="AlphaFoldDB" id="A0A9W8P6J4"/>
<dbReference type="Proteomes" id="UP001142393">
    <property type="component" value="Unassembled WGS sequence"/>
</dbReference>
<organism evidence="2 3">
    <name type="scientific">Lentinula detonsa</name>
    <dbReference type="NCBI Taxonomy" id="2804962"/>
    <lineage>
        <taxon>Eukaryota</taxon>
        <taxon>Fungi</taxon>
        <taxon>Dikarya</taxon>
        <taxon>Basidiomycota</taxon>
        <taxon>Agaricomycotina</taxon>
        <taxon>Agaricomycetes</taxon>
        <taxon>Agaricomycetidae</taxon>
        <taxon>Agaricales</taxon>
        <taxon>Marasmiineae</taxon>
        <taxon>Omphalotaceae</taxon>
        <taxon>Lentinula</taxon>
    </lineage>
</organism>
<accession>A0A9W8P6J4</accession>
<keyword evidence="1" id="KW-0812">Transmembrane</keyword>
<comment type="caution">
    <text evidence="2">The sequence shown here is derived from an EMBL/GenBank/DDBJ whole genome shotgun (WGS) entry which is preliminary data.</text>
</comment>
<reference evidence="2 3" key="1">
    <citation type="journal article" date="2023" name="Proc. Natl. Acad. Sci. U.S.A.">
        <title>A global phylogenomic analysis of the shiitake genus Lentinula.</title>
        <authorList>
            <person name="Sierra-Patev S."/>
            <person name="Min B."/>
            <person name="Naranjo-Ortiz M."/>
            <person name="Looney B."/>
            <person name="Konkel Z."/>
            <person name="Slot J.C."/>
            <person name="Sakamoto Y."/>
            <person name="Steenwyk J.L."/>
            <person name="Rokas A."/>
            <person name="Carro J."/>
            <person name="Camarero S."/>
            <person name="Ferreira P."/>
            <person name="Molpeceres G."/>
            <person name="Ruiz-Duenas F.J."/>
            <person name="Serrano A."/>
            <person name="Henrissat B."/>
            <person name="Drula E."/>
            <person name="Hughes K.W."/>
            <person name="Mata J.L."/>
            <person name="Ishikawa N.K."/>
            <person name="Vargas-Isla R."/>
            <person name="Ushijima S."/>
            <person name="Smith C.A."/>
            <person name="Donoghue J."/>
            <person name="Ahrendt S."/>
            <person name="Andreopoulos W."/>
            <person name="He G."/>
            <person name="LaButti K."/>
            <person name="Lipzen A."/>
            <person name="Ng V."/>
            <person name="Riley R."/>
            <person name="Sandor L."/>
            <person name="Barry K."/>
            <person name="Martinez A.T."/>
            <person name="Xiao Y."/>
            <person name="Gibbons J.G."/>
            <person name="Terashima K."/>
            <person name="Grigoriev I.V."/>
            <person name="Hibbett D."/>
        </authorList>
    </citation>
    <scope>NUCLEOTIDE SEQUENCE [LARGE SCALE GENOMIC DNA]</scope>
    <source>
        <strain evidence="2 3">TFB7810</strain>
    </source>
</reference>
<dbReference type="EMBL" id="JANVFU010000003">
    <property type="protein sequence ID" value="KAJ3747748.1"/>
    <property type="molecule type" value="Genomic_DNA"/>
</dbReference>
<proteinExistence type="predicted"/>
<feature type="transmembrane region" description="Helical" evidence="1">
    <location>
        <begin position="70"/>
        <end position="92"/>
    </location>
</feature>
<keyword evidence="1" id="KW-1133">Transmembrane helix</keyword>
<evidence type="ECO:0000256" key="1">
    <source>
        <dbReference type="SAM" id="Phobius"/>
    </source>
</evidence>
<sequence length="146" mass="17061">MTPCHESDVLKAVTAPQCTKLLSLRSDKFIQIPSMLVQWFGTIIFLPKCAIFFAIIFIKNRGPTVVPVAAPFFPFVLVMKYLYLFVLLFILYTHYVDPKEEWCYDHAKFNSRDPDDHSPVFDFIFFFRRGAYLRDPFTLCLYIPGT</sequence>
<name>A0A9W8P6J4_9AGAR</name>
<evidence type="ECO:0000313" key="2">
    <source>
        <dbReference type="EMBL" id="KAJ3747748.1"/>
    </source>
</evidence>
<gene>
    <name evidence="2" type="ORF">DFH05DRAFT_1481226</name>
</gene>